<dbReference type="Pfam" id="PF13365">
    <property type="entry name" value="Trypsin_2"/>
    <property type="match status" value="1"/>
</dbReference>
<dbReference type="PRINTS" id="PR00839">
    <property type="entry name" value="V8PROTEASE"/>
</dbReference>
<keyword evidence="5 6" id="KW-0720">Serine protease</keyword>
<evidence type="ECO:0000256" key="1">
    <source>
        <dbReference type="ARBA" id="ARBA00008764"/>
    </source>
</evidence>
<dbReference type="EMBL" id="JBIAWJ010000011">
    <property type="protein sequence ID" value="MFF4524019.1"/>
    <property type="molecule type" value="Genomic_DNA"/>
</dbReference>
<evidence type="ECO:0000256" key="3">
    <source>
        <dbReference type="ARBA" id="ARBA00022729"/>
    </source>
</evidence>
<feature type="region of interest" description="Disordered" evidence="7">
    <location>
        <begin position="47"/>
        <end position="105"/>
    </location>
</feature>
<keyword evidence="3 6" id="KW-0732">Signal</keyword>
<dbReference type="EC" id="3.4.21.-" evidence="6"/>
<dbReference type="Proteomes" id="UP001602058">
    <property type="component" value="Unassembled WGS sequence"/>
</dbReference>
<dbReference type="InterPro" id="IPR043504">
    <property type="entry name" value="Peptidase_S1_PA_chymotrypsin"/>
</dbReference>
<accession>A0ABW6UKZ8</accession>
<sequence>MSLVILLGSLVAVPSQAVAHAAETPPAAAASAEEEEGATDLAVGVTSSGEVLEAPRGAPTATTETIEPYTGSGDITDAGPNVSFEPAPEDASTGGGDVSTDSVIGADNRTRITATTSHPSRTIVYLTSSDARCTGFLVSKDTVVTAGHCVHPGGTGSTSDFYNNFRAYPGKNGSTNPYGSCGWTQVWTDTAWINDESEAHDWGVIKLNCSIGNTVGWLGYRWQSASLNGTSVTVRGYPDDKAYATLWTHSGSIQYSYTNVLGYTIDTGAGQSGSPAYDANLYAAGIHVRGAGGSIAFNQAKRITESLFNIIQGIT</sequence>
<dbReference type="PANTHER" id="PTHR15462:SF8">
    <property type="entry name" value="SERINE PROTEASE"/>
    <property type="match status" value="1"/>
</dbReference>
<name>A0ABW6UKZ8_9ACTN</name>
<dbReference type="InterPro" id="IPR008256">
    <property type="entry name" value="Peptidase_S1B"/>
</dbReference>
<dbReference type="Gene3D" id="2.40.10.10">
    <property type="entry name" value="Trypsin-like serine proteases"/>
    <property type="match status" value="2"/>
</dbReference>
<keyword evidence="4 6" id="KW-0378">Hydrolase</keyword>
<keyword evidence="9" id="KW-1185">Reference proteome</keyword>
<evidence type="ECO:0000256" key="2">
    <source>
        <dbReference type="ARBA" id="ARBA00022670"/>
    </source>
</evidence>
<organism evidence="8 9">
    <name type="scientific">Streptomyces bluensis</name>
    <dbReference type="NCBI Taxonomy" id="33897"/>
    <lineage>
        <taxon>Bacteria</taxon>
        <taxon>Bacillati</taxon>
        <taxon>Actinomycetota</taxon>
        <taxon>Actinomycetes</taxon>
        <taxon>Kitasatosporales</taxon>
        <taxon>Streptomycetaceae</taxon>
        <taxon>Streptomyces</taxon>
    </lineage>
</organism>
<dbReference type="GO" id="GO:0016787">
    <property type="term" value="F:hydrolase activity"/>
    <property type="evidence" value="ECO:0007669"/>
    <property type="project" value="UniProtKB-KW"/>
</dbReference>
<protein>
    <recommendedName>
        <fullName evidence="6">Serine protease</fullName>
        <ecNumber evidence="6">3.4.21.-</ecNumber>
    </recommendedName>
</protein>
<dbReference type="InterPro" id="IPR050966">
    <property type="entry name" value="Glutamyl_endopeptidase"/>
</dbReference>
<gene>
    <name evidence="8" type="ORF">ACFY1D_21750</name>
</gene>
<feature type="signal peptide" evidence="6">
    <location>
        <begin position="1"/>
        <end position="21"/>
    </location>
</feature>
<comment type="similarity">
    <text evidence="1 6">Belongs to the peptidase S1B family.</text>
</comment>
<proteinExistence type="inferred from homology"/>
<evidence type="ECO:0000313" key="8">
    <source>
        <dbReference type="EMBL" id="MFF4524019.1"/>
    </source>
</evidence>
<evidence type="ECO:0000256" key="4">
    <source>
        <dbReference type="ARBA" id="ARBA00022801"/>
    </source>
</evidence>
<dbReference type="SUPFAM" id="SSF50494">
    <property type="entry name" value="Trypsin-like serine proteases"/>
    <property type="match status" value="1"/>
</dbReference>
<comment type="caution">
    <text evidence="8">The sequence shown here is derived from an EMBL/GenBank/DDBJ whole genome shotgun (WGS) entry which is preliminary data.</text>
</comment>
<feature type="chain" id="PRO_5044957031" description="Serine protease" evidence="6">
    <location>
        <begin position="22"/>
        <end position="315"/>
    </location>
</feature>
<evidence type="ECO:0000256" key="6">
    <source>
        <dbReference type="RuleBase" id="RU004296"/>
    </source>
</evidence>
<keyword evidence="2 6" id="KW-0645">Protease</keyword>
<evidence type="ECO:0000256" key="5">
    <source>
        <dbReference type="ARBA" id="ARBA00022825"/>
    </source>
</evidence>
<evidence type="ECO:0000313" key="9">
    <source>
        <dbReference type="Proteomes" id="UP001602058"/>
    </source>
</evidence>
<dbReference type="InterPro" id="IPR018114">
    <property type="entry name" value="TRYPSIN_HIS"/>
</dbReference>
<dbReference type="InterPro" id="IPR009003">
    <property type="entry name" value="Peptidase_S1_PA"/>
</dbReference>
<dbReference type="PROSITE" id="PS00134">
    <property type="entry name" value="TRYPSIN_HIS"/>
    <property type="match status" value="1"/>
</dbReference>
<dbReference type="RefSeq" id="WP_387888645.1">
    <property type="nucleotide sequence ID" value="NZ_JBIAWJ010000011.1"/>
</dbReference>
<evidence type="ECO:0000256" key="7">
    <source>
        <dbReference type="SAM" id="MobiDB-lite"/>
    </source>
</evidence>
<reference evidence="8 9" key="1">
    <citation type="submission" date="2024-10" db="EMBL/GenBank/DDBJ databases">
        <title>The Natural Products Discovery Center: Release of the First 8490 Sequenced Strains for Exploring Actinobacteria Biosynthetic Diversity.</title>
        <authorList>
            <person name="Kalkreuter E."/>
            <person name="Kautsar S.A."/>
            <person name="Yang D."/>
            <person name="Bader C.D."/>
            <person name="Teijaro C.N."/>
            <person name="Fluegel L."/>
            <person name="Davis C.M."/>
            <person name="Simpson J.R."/>
            <person name="Lauterbach L."/>
            <person name="Steele A.D."/>
            <person name="Gui C."/>
            <person name="Meng S."/>
            <person name="Li G."/>
            <person name="Viehrig K."/>
            <person name="Ye F."/>
            <person name="Su P."/>
            <person name="Kiefer A.F."/>
            <person name="Nichols A."/>
            <person name="Cepeda A.J."/>
            <person name="Yan W."/>
            <person name="Fan B."/>
            <person name="Jiang Y."/>
            <person name="Adhikari A."/>
            <person name="Zheng C.-J."/>
            <person name="Schuster L."/>
            <person name="Cowan T.M."/>
            <person name="Smanski M.J."/>
            <person name="Chevrette M.G."/>
            <person name="De Carvalho L.P.S."/>
            <person name="Shen B."/>
        </authorList>
    </citation>
    <scope>NUCLEOTIDE SEQUENCE [LARGE SCALE GENOMIC DNA]</scope>
    <source>
        <strain evidence="8 9">NPDC001390</strain>
    </source>
</reference>
<dbReference type="PANTHER" id="PTHR15462">
    <property type="entry name" value="SERINE PROTEASE"/>
    <property type="match status" value="1"/>
</dbReference>